<gene>
    <name evidence="5" type="primary">rfaH_1</name>
    <name evidence="5" type="ORF">GCM10022228_06540</name>
</gene>
<dbReference type="CDD" id="cd06091">
    <property type="entry name" value="KOW_NusG"/>
    <property type="match status" value="1"/>
</dbReference>
<organism evidence="5 6">
    <name type="scientific">Halomonas cibimaris</name>
    <dbReference type="NCBI Taxonomy" id="657012"/>
    <lineage>
        <taxon>Bacteria</taxon>
        <taxon>Pseudomonadati</taxon>
        <taxon>Pseudomonadota</taxon>
        <taxon>Gammaproteobacteria</taxon>
        <taxon>Oceanospirillales</taxon>
        <taxon>Halomonadaceae</taxon>
        <taxon>Halomonas</taxon>
    </lineage>
</organism>
<dbReference type="InterPro" id="IPR006645">
    <property type="entry name" value="NGN-like_dom"/>
</dbReference>
<feature type="domain" description="NusG-like N-terminal" evidence="4">
    <location>
        <begin position="22"/>
        <end position="121"/>
    </location>
</feature>
<dbReference type="EMBL" id="BAAAZT010000023">
    <property type="protein sequence ID" value="GAA3898569.1"/>
    <property type="molecule type" value="Genomic_DNA"/>
</dbReference>
<dbReference type="NCBIfam" id="NF006534">
    <property type="entry name" value="PRK09014.1"/>
    <property type="match status" value="1"/>
</dbReference>
<comment type="caution">
    <text evidence="5">The sequence shown here is derived from an EMBL/GenBank/DDBJ whole genome shotgun (WGS) entry which is preliminary data.</text>
</comment>
<dbReference type="CDD" id="cd09892">
    <property type="entry name" value="NGN_SP_RfaH"/>
    <property type="match status" value="1"/>
</dbReference>
<keyword evidence="2" id="KW-0805">Transcription regulation</keyword>
<dbReference type="InterPro" id="IPR008991">
    <property type="entry name" value="Translation_prot_SH3-like_sf"/>
</dbReference>
<dbReference type="Proteomes" id="UP001500133">
    <property type="component" value="Unassembled WGS sequence"/>
</dbReference>
<evidence type="ECO:0000256" key="2">
    <source>
        <dbReference type="ARBA" id="ARBA00023015"/>
    </source>
</evidence>
<evidence type="ECO:0000256" key="1">
    <source>
        <dbReference type="ARBA" id="ARBA00022814"/>
    </source>
</evidence>
<evidence type="ECO:0000259" key="4">
    <source>
        <dbReference type="SMART" id="SM00738"/>
    </source>
</evidence>
<keyword evidence="6" id="KW-1185">Reference proteome</keyword>
<dbReference type="Gene3D" id="3.30.70.940">
    <property type="entry name" value="NusG, N-terminal domain"/>
    <property type="match status" value="1"/>
</dbReference>
<dbReference type="InterPro" id="IPR010215">
    <property type="entry name" value="Transcription_antiterm_RfaH"/>
</dbReference>
<dbReference type="PANTHER" id="PTHR30265:SF7">
    <property type="entry name" value="TRANSCRIPTION ANTITERMINATION PROTEIN RFAH"/>
    <property type="match status" value="1"/>
</dbReference>
<keyword evidence="1" id="KW-0889">Transcription antitermination</keyword>
<keyword evidence="3" id="KW-0804">Transcription</keyword>
<dbReference type="SUPFAM" id="SSF82679">
    <property type="entry name" value="N-utilization substance G protein NusG, N-terminal domain"/>
    <property type="match status" value="1"/>
</dbReference>
<dbReference type="NCBIfam" id="TIGR01955">
    <property type="entry name" value="RfaH"/>
    <property type="match status" value="1"/>
</dbReference>
<dbReference type="SUPFAM" id="SSF50104">
    <property type="entry name" value="Translation proteins SH3-like domain"/>
    <property type="match status" value="1"/>
</dbReference>
<evidence type="ECO:0000313" key="5">
    <source>
        <dbReference type="EMBL" id="GAA3898569.1"/>
    </source>
</evidence>
<dbReference type="Pfam" id="PF02357">
    <property type="entry name" value="NusG"/>
    <property type="match status" value="1"/>
</dbReference>
<proteinExistence type="predicted"/>
<evidence type="ECO:0000313" key="6">
    <source>
        <dbReference type="Proteomes" id="UP001500133"/>
    </source>
</evidence>
<dbReference type="RefSeq" id="WP_344702275.1">
    <property type="nucleotide sequence ID" value="NZ_BAAAZT010000023.1"/>
</dbReference>
<dbReference type="InterPro" id="IPR043425">
    <property type="entry name" value="NusG-like"/>
</dbReference>
<dbReference type="PANTHER" id="PTHR30265">
    <property type="entry name" value="RHO-INTERACTING TRANSCRIPTION TERMINATION FACTOR NUSG"/>
    <property type="match status" value="1"/>
</dbReference>
<protein>
    <submittedName>
        <fullName evidence="5">Transcription/translation regulatory transformer protein RfaH</fullName>
    </submittedName>
</protein>
<dbReference type="SMART" id="SM00738">
    <property type="entry name" value="NGN"/>
    <property type="match status" value="1"/>
</dbReference>
<dbReference type="InterPro" id="IPR036735">
    <property type="entry name" value="NGN_dom_sf"/>
</dbReference>
<name>A0ABP7LFR6_9GAMM</name>
<evidence type="ECO:0000256" key="3">
    <source>
        <dbReference type="ARBA" id="ARBA00023163"/>
    </source>
</evidence>
<accession>A0ABP7LFR6</accession>
<sequence>MSITHLKGGCAITTPPSLDAHHAAWYVVQCKAGESFRAAEQLANQHFQVFHPVLERKRRRQGKLTWVCEPLFPFYLFIQLDTINSNWRPIRSTRGVLRIVSFGHVPAAVPDALVASLQRCPHRREGAHTRFSAGDCVRIADGPFKGISAVFQYAKGTERAVVLLNMLQQPRPVEMPSDHLTD</sequence>
<reference evidence="6" key="1">
    <citation type="journal article" date="2019" name="Int. J. Syst. Evol. Microbiol.">
        <title>The Global Catalogue of Microorganisms (GCM) 10K type strain sequencing project: providing services to taxonomists for standard genome sequencing and annotation.</title>
        <authorList>
            <consortium name="The Broad Institute Genomics Platform"/>
            <consortium name="The Broad Institute Genome Sequencing Center for Infectious Disease"/>
            <person name="Wu L."/>
            <person name="Ma J."/>
        </authorList>
    </citation>
    <scope>NUCLEOTIDE SEQUENCE [LARGE SCALE GENOMIC DNA]</scope>
    <source>
        <strain evidence="6">JCM 16914</strain>
    </source>
</reference>